<name>A0A5S5C9P2_9FLAO</name>
<keyword evidence="1" id="KW-1133">Transmembrane helix</keyword>
<reference evidence="2 3" key="1">
    <citation type="submission" date="2019-07" db="EMBL/GenBank/DDBJ databases">
        <title>Genomic Encyclopedia of Archaeal and Bacterial Type Strains, Phase II (KMG-II): from individual species to whole genera.</title>
        <authorList>
            <person name="Goeker M."/>
        </authorList>
    </citation>
    <scope>NUCLEOTIDE SEQUENCE [LARGE SCALE GENOMIC DNA]</scope>
    <source>
        <strain evidence="2 3">DSM 17527</strain>
    </source>
</reference>
<organism evidence="2 3">
    <name type="scientific">Aquimarina intermedia</name>
    <dbReference type="NCBI Taxonomy" id="350814"/>
    <lineage>
        <taxon>Bacteria</taxon>
        <taxon>Pseudomonadati</taxon>
        <taxon>Bacteroidota</taxon>
        <taxon>Flavobacteriia</taxon>
        <taxon>Flavobacteriales</taxon>
        <taxon>Flavobacteriaceae</taxon>
        <taxon>Aquimarina</taxon>
    </lineage>
</organism>
<proteinExistence type="predicted"/>
<dbReference type="Proteomes" id="UP000324376">
    <property type="component" value="Unassembled WGS sequence"/>
</dbReference>
<evidence type="ECO:0000313" key="3">
    <source>
        <dbReference type="Proteomes" id="UP000324376"/>
    </source>
</evidence>
<keyword evidence="3" id="KW-1185">Reference proteome</keyword>
<feature type="transmembrane region" description="Helical" evidence="1">
    <location>
        <begin position="6"/>
        <end position="24"/>
    </location>
</feature>
<protein>
    <submittedName>
        <fullName evidence="2">Uncharacterized protein</fullName>
    </submittedName>
</protein>
<accession>A0A5S5C9P2</accession>
<keyword evidence="1" id="KW-0472">Membrane</keyword>
<dbReference type="RefSeq" id="WP_148781666.1">
    <property type="nucleotide sequence ID" value="NZ_VNHU01000002.1"/>
</dbReference>
<evidence type="ECO:0000313" key="2">
    <source>
        <dbReference type="EMBL" id="TYP76064.1"/>
    </source>
</evidence>
<dbReference type="AlphaFoldDB" id="A0A5S5C9P2"/>
<sequence length="226" mass="25668">MKQSNLIGYPIVIILTAIITFFTLNNCKGPDRPIANKPTEIISFSDALELYQTYTDNRSCVIKAFEGKRDSTLIKLCPSNRKANEKFKPSRSFFLSKKFLDQYMAYVKSITPDSVDITGYRMYLGNYPDKEKFENGKPIPDPRRNTFFMAPTTITGSESIHRGFTFVDKNKDGTPELVFLENELADPKNPIRGMNRSKINTASFFSFANIFQEELSTIANDLGSHP</sequence>
<evidence type="ECO:0000256" key="1">
    <source>
        <dbReference type="SAM" id="Phobius"/>
    </source>
</evidence>
<dbReference type="OrthoDB" id="1427559at2"/>
<keyword evidence="1" id="KW-0812">Transmembrane</keyword>
<gene>
    <name evidence="2" type="ORF">BD809_102278</name>
</gene>
<dbReference type="EMBL" id="VNHU01000002">
    <property type="protein sequence ID" value="TYP76064.1"/>
    <property type="molecule type" value="Genomic_DNA"/>
</dbReference>
<comment type="caution">
    <text evidence="2">The sequence shown here is derived from an EMBL/GenBank/DDBJ whole genome shotgun (WGS) entry which is preliminary data.</text>
</comment>